<gene>
    <name evidence="10" type="primary">hisH</name>
    <name evidence="13" type="ORF">CBW42_01670</name>
</gene>
<keyword evidence="10" id="KW-0963">Cytoplasm</keyword>
<dbReference type="InterPro" id="IPR010139">
    <property type="entry name" value="Imidazole-glycPsynth_HisH"/>
</dbReference>
<dbReference type="InterPro" id="IPR017926">
    <property type="entry name" value="GATASE"/>
</dbReference>
<dbReference type="EC" id="3.5.1.2" evidence="10"/>
<dbReference type="EMBL" id="NHOC01000002">
    <property type="protein sequence ID" value="OUM21304.1"/>
    <property type="molecule type" value="Genomic_DNA"/>
</dbReference>
<evidence type="ECO:0000256" key="10">
    <source>
        <dbReference type="HAMAP-Rule" id="MF_00278"/>
    </source>
</evidence>
<dbReference type="Gene3D" id="3.40.50.880">
    <property type="match status" value="1"/>
</dbReference>
<dbReference type="AlphaFoldDB" id="A0A252F6C0"/>
<dbReference type="PIRSF" id="PIRSF000495">
    <property type="entry name" value="Amidotransf_hisH"/>
    <property type="match status" value="1"/>
</dbReference>
<keyword evidence="4 10" id="KW-0378">Hydrolase</keyword>
<comment type="function">
    <text evidence="10">IGPS catalyzes the conversion of PRFAR and glutamine to IGP, AICAR and glutamate. The HisH subunit catalyzes the hydrolysis of glutamine to glutamate and ammonia as part of the synthesis of IGP and AICAR. The resulting ammonia molecule is channeled to the active site of HisF.</text>
</comment>
<keyword evidence="3 10" id="KW-0028">Amino-acid biosynthesis</keyword>
<feature type="active site" evidence="10 11">
    <location>
        <position position="184"/>
    </location>
</feature>
<keyword evidence="14" id="KW-1185">Reference proteome</keyword>
<keyword evidence="6 10" id="KW-0368">Histidine biosynthesis</keyword>
<evidence type="ECO:0000256" key="4">
    <source>
        <dbReference type="ARBA" id="ARBA00022801"/>
    </source>
</evidence>
<feature type="domain" description="Glutamine amidotransferase" evidence="12">
    <location>
        <begin position="6"/>
        <end position="197"/>
    </location>
</feature>
<dbReference type="PANTHER" id="PTHR42701">
    <property type="entry name" value="IMIDAZOLE GLYCEROL PHOSPHATE SYNTHASE SUBUNIT HISH"/>
    <property type="match status" value="1"/>
</dbReference>
<evidence type="ECO:0000256" key="2">
    <source>
        <dbReference type="ARBA" id="ARBA00011152"/>
    </source>
</evidence>
<dbReference type="RefSeq" id="WP_087017113.1">
    <property type="nucleotide sequence ID" value="NZ_CP178353.1"/>
</dbReference>
<evidence type="ECO:0000313" key="13">
    <source>
        <dbReference type="EMBL" id="OUM21304.1"/>
    </source>
</evidence>
<dbReference type="CDD" id="cd01748">
    <property type="entry name" value="GATase1_IGP_Synthase"/>
    <property type="match status" value="1"/>
</dbReference>
<evidence type="ECO:0000259" key="12">
    <source>
        <dbReference type="Pfam" id="PF00117"/>
    </source>
</evidence>
<evidence type="ECO:0000313" key="14">
    <source>
        <dbReference type="Proteomes" id="UP000194903"/>
    </source>
</evidence>
<dbReference type="EC" id="4.3.2.10" evidence="10"/>
<comment type="subunit">
    <text evidence="2 10">Heterodimer of HisH and HisF.</text>
</comment>
<dbReference type="PANTHER" id="PTHR42701:SF1">
    <property type="entry name" value="IMIDAZOLE GLYCEROL PHOSPHATE SYNTHASE SUBUNIT HISH"/>
    <property type="match status" value="1"/>
</dbReference>
<name>A0A252F6C0_9FIRM</name>
<evidence type="ECO:0000256" key="7">
    <source>
        <dbReference type="ARBA" id="ARBA00023239"/>
    </source>
</evidence>
<proteinExistence type="inferred from homology"/>
<protein>
    <recommendedName>
        <fullName evidence="10">Imidazole glycerol phosphate synthase subunit HisH</fullName>
        <ecNumber evidence="10">4.3.2.10</ecNumber>
    </recommendedName>
    <alternativeName>
        <fullName evidence="10">IGP synthase glutaminase subunit</fullName>
        <ecNumber evidence="10">3.5.1.2</ecNumber>
    </alternativeName>
    <alternativeName>
        <fullName evidence="10">IGP synthase subunit HisH</fullName>
    </alternativeName>
    <alternativeName>
        <fullName evidence="10">ImGP synthase subunit HisH</fullName>
        <shortName evidence="10">IGPS subunit HisH</shortName>
    </alternativeName>
</protein>
<dbReference type="GO" id="GO:0000107">
    <property type="term" value="F:imidazoleglycerol-phosphate synthase activity"/>
    <property type="evidence" value="ECO:0007669"/>
    <property type="project" value="UniProtKB-UniRule"/>
</dbReference>
<evidence type="ECO:0000256" key="5">
    <source>
        <dbReference type="ARBA" id="ARBA00022962"/>
    </source>
</evidence>
<dbReference type="HAMAP" id="MF_00278">
    <property type="entry name" value="HisH"/>
    <property type="match status" value="1"/>
</dbReference>
<keyword evidence="7 10" id="KW-0456">Lyase</keyword>
<dbReference type="GO" id="GO:0000105">
    <property type="term" value="P:L-histidine biosynthetic process"/>
    <property type="evidence" value="ECO:0007669"/>
    <property type="project" value="UniProtKB-UniRule"/>
</dbReference>
<evidence type="ECO:0000256" key="8">
    <source>
        <dbReference type="ARBA" id="ARBA00047838"/>
    </source>
</evidence>
<comment type="catalytic activity">
    <reaction evidence="8 10">
        <text>5-[(5-phospho-1-deoxy-D-ribulos-1-ylimino)methylamino]-1-(5-phospho-beta-D-ribosyl)imidazole-4-carboxamide + L-glutamine = D-erythro-1-(imidazol-4-yl)glycerol 3-phosphate + 5-amino-1-(5-phospho-beta-D-ribosyl)imidazole-4-carboxamide + L-glutamate + H(+)</text>
        <dbReference type="Rhea" id="RHEA:24793"/>
        <dbReference type="ChEBI" id="CHEBI:15378"/>
        <dbReference type="ChEBI" id="CHEBI:29985"/>
        <dbReference type="ChEBI" id="CHEBI:58278"/>
        <dbReference type="ChEBI" id="CHEBI:58359"/>
        <dbReference type="ChEBI" id="CHEBI:58475"/>
        <dbReference type="ChEBI" id="CHEBI:58525"/>
        <dbReference type="EC" id="4.3.2.10"/>
    </reaction>
</comment>
<comment type="pathway">
    <text evidence="1 10">Amino-acid biosynthesis; L-histidine biosynthesis; L-histidine from 5-phospho-alpha-D-ribose 1-diphosphate: step 5/9.</text>
</comment>
<dbReference type="GO" id="GO:0004359">
    <property type="term" value="F:glutaminase activity"/>
    <property type="evidence" value="ECO:0007669"/>
    <property type="project" value="UniProtKB-EC"/>
</dbReference>
<organism evidence="13 14">
    <name type="scientific">Butyricicoccus porcorum</name>
    <dbReference type="NCBI Taxonomy" id="1945634"/>
    <lineage>
        <taxon>Bacteria</taxon>
        <taxon>Bacillati</taxon>
        <taxon>Bacillota</taxon>
        <taxon>Clostridia</taxon>
        <taxon>Eubacteriales</taxon>
        <taxon>Butyricicoccaceae</taxon>
        <taxon>Butyricicoccus</taxon>
    </lineage>
</organism>
<dbReference type="SUPFAM" id="SSF52317">
    <property type="entry name" value="Class I glutamine amidotransferase-like"/>
    <property type="match status" value="1"/>
</dbReference>
<comment type="catalytic activity">
    <reaction evidence="9 10">
        <text>L-glutamine + H2O = L-glutamate + NH4(+)</text>
        <dbReference type="Rhea" id="RHEA:15889"/>
        <dbReference type="ChEBI" id="CHEBI:15377"/>
        <dbReference type="ChEBI" id="CHEBI:28938"/>
        <dbReference type="ChEBI" id="CHEBI:29985"/>
        <dbReference type="ChEBI" id="CHEBI:58359"/>
        <dbReference type="EC" id="3.5.1.2"/>
    </reaction>
</comment>
<dbReference type="GO" id="GO:0016829">
    <property type="term" value="F:lyase activity"/>
    <property type="evidence" value="ECO:0007669"/>
    <property type="project" value="UniProtKB-KW"/>
</dbReference>
<evidence type="ECO:0000256" key="1">
    <source>
        <dbReference type="ARBA" id="ARBA00005091"/>
    </source>
</evidence>
<dbReference type="PROSITE" id="PS51273">
    <property type="entry name" value="GATASE_TYPE_1"/>
    <property type="match status" value="1"/>
</dbReference>
<reference evidence="13 14" key="1">
    <citation type="submission" date="2017-05" db="EMBL/GenBank/DDBJ databases">
        <title>Butyricicoccus porcorum sp. nov. a butyrate-producing bacterium from the swine intestinal tract.</title>
        <authorList>
            <person name="Trachsel J."/>
            <person name="Humphrey S."/>
            <person name="Allen H.K."/>
        </authorList>
    </citation>
    <scope>NUCLEOTIDE SEQUENCE [LARGE SCALE GENOMIC DNA]</scope>
    <source>
        <strain evidence="13">BB10</strain>
    </source>
</reference>
<evidence type="ECO:0000256" key="11">
    <source>
        <dbReference type="PIRSR" id="PIRSR000495-1"/>
    </source>
</evidence>
<sequence>MGYIGIVDYGAGNLMSVSKALDFLGLENKIVTNPDLMEQASGIILPGVGAFPDAMQALAESGLTQSLIHAAKTRPFLGICLGAQMLFEESDEMHLTKGLGLLPGRVQRIDTDLKLPQIGWNSLEYHKNDPLLAGVPEGSYVYFVHTFKMCPAERSDLIATCDYNDSVTALVGRGQLYGSQFHPEKSGEVGMTILRNFGNMVGGAE</sequence>
<feature type="active site" evidence="10 11">
    <location>
        <position position="182"/>
    </location>
</feature>
<accession>A0A252F6C0</accession>
<evidence type="ECO:0000256" key="3">
    <source>
        <dbReference type="ARBA" id="ARBA00022605"/>
    </source>
</evidence>
<evidence type="ECO:0000256" key="9">
    <source>
        <dbReference type="ARBA" id="ARBA00049534"/>
    </source>
</evidence>
<dbReference type="UniPathway" id="UPA00031">
    <property type="reaction ID" value="UER00010"/>
</dbReference>
<comment type="caution">
    <text evidence="13">The sequence shown here is derived from an EMBL/GenBank/DDBJ whole genome shotgun (WGS) entry which is preliminary data.</text>
</comment>
<dbReference type="Proteomes" id="UP000194903">
    <property type="component" value="Unassembled WGS sequence"/>
</dbReference>
<evidence type="ECO:0000256" key="6">
    <source>
        <dbReference type="ARBA" id="ARBA00023102"/>
    </source>
</evidence>
<dbReference type="GO" id="GO:0005737">
    <property type="term" value="C:cytoplasm"/>
    <property type="evidence" value="ECO:0007669"/>
    <property type="project" value="UniProtKB-SubCell"/>
</dbReference>
<feature type="active site" description="Nucleophile" evidence="10 11">
    <location>
        <position position="80"/>
    </location>
</feature>
<comment type="subcellular location">
    <subcellularLocation>
        <location evidence="10">Cytoplasm</location>
    </subcellularLocation>
</comment>
<dbReference type="InterPro" id="IPR029062">
    <property type="entry name" value="Class_I_gatase-like"/>
</dbReference>
<dbReference type="NCBIfam" id="TIGR01855">
    <property type="entry name" value="IMP_synth_hisH"/>
    <property type="match status" value="1"/>
</dbReference>
<dbReference type="OrthoDB" id="9807137at2"/>
<keyword evidence="5 10" id="KW-0315">Glutamine amidotransferase</keyword>
<dbReference type="Pfam" id="PF00117">
    <property type="entry name" value="GATase"/>
    <property type="match status" value="1"/>
</dbReference>